<evidence type="ECO:0000259" key="12">
    <source>
        <dbReference type="Pfam" id="PF01225"/>
    </source>
</evidence>
<evidence type="ECO:0000259" key="14">
    <source>
        <dbReference type="Pfam" id="PF08245"/>
    </source>
</evidence>
<evidence type="ECO:0000256" key="3">
    <source>
        <dbReference type="ARBA" id="ARBA00022618"/>
    </source>
</evidence>
<dbReference type="SUPFAM" id="SSF53244">
    <property type="entry name" value="MurD-like peptide ligases, peptide-binding domain"/>
    <property type="match status" value="1"/>
</dbReference>
<dbReference type="SUPFAM" id="SSF63418">
    <property type="entry name" value="MurE/MurF N-terminal domain"/>
    <property type="match status" value="1"/>
</dbReference>
<dbReference type="PANTHER" id="PTHR43024:SF1">
    <property type="entry name" value="UDP-N-ACETYLMURAMOYL-TRIPEPTIDE--D-ALANYL-D-ALANINE LIGASE"/>
    <property type="match status" value="1"/>
</dbReference>
<dbReference type="Gene3D" id="3.40.1390.10">
    <property type="entry name" value="MurE/MurF, N-terminal domain"/>
    <property type="match status" value="1"/>
</dbReference>
<dbReference type="SUPFAM" id="SSF53623">
    <property type="entry name" value="MurD-like peptide ligases, catalytic domain"/>
    <property type="match status" value="1"/>
</dbReference>
<reference evidence="15 16" key="1">
    <citation type="submission" date="2019-09" db="EMBL/GenBank/DDBJ databases">
        <title>Whole genome shotgun sequencing (WGS) of Ellagibacter isourolithinifaciens DSM 104140(T) and Adlercreutzia muris DSM 29508(T).</title>
        <authorList>
            <person name="Stoll D.A."/>
            <person name="Danylec N."/>
            <person name="Huch M."/>
        </authorList>
    </citation>
    <scope>NUCLEOTIDE SEQUENCE [LARGE SCALE GENOMIC DNA]</scope>
    <source>
        <strain evidence="15 16">DSM 104140</strain>
    </source>
</reference>
<dbReference type="GO" id="GO:0005524">
    <property type="term" value="F:ATP binding"/>
    <property type="evidence" value="ECO:0007669"/>
    <property type="project" value="UniProtKB-UniRule"/>
</dbReference>
<feature type="domain" description="Mur ligase central" evidence="14">
    <location>
        <begin position="117"/>
        <end position="326"/>
    </location>
</feature>
<evidence type="ECO:0000256" key="8">
    <source>
        <dbReference type="ARBA" id="ARBA00023306"/>
    </source>
</evidence>
<dbReference type="GO" id="GO:0009252">
    <property type="term" value="P:peptidoglycan biosynthetic process"/>
    <property type="evidence" value="ECO:0007669"/>
    <property type="project" value="UniProtKB-UniRule"/>
</dbReference>
<keyword evidence="2 10" id="KW-0436">Ligase</keyword>
<gene>
    <name evidence="10" type="primary">murF</name>
    <name evidence="15" type="ORF">F8C90_09105</name>
</gene>
<dbReference type="GO" id="GO:0047480">
    <property type="term" value="F:UDP-N-acetylmuramoyl-tripeptide-D-alanyl-D-alanine ligase activity"/>
    <property type="evidence" value="ECO:0007669"/>
    <property type="project" value="UniProtKB-UniRule"/>
</dbReference>
<dbReference type="NCBIfam" id="TIGR01143">
    <property type="entry name" value="murF"/>
    <property type="match status" value="1"/>
</dbReference>
<proteinExistence type="inferred from homology"/>
<keyword evidence="8 10" id="KW-0131">Cell cycle</keyword>
<dbReference type="InterPro" id="IPR036565">
    <property type="entry name" value="Mur-like_cat_sf"/>
</dbReference>
<evidence type="ECO:0000256" key="2">
    <source>
        <dbReference type="ARBA" id="ARBA00022598"/>
    </source>
</evidence>
<dbReference type="EC" id="6.3.2.10" evidence="10 11"/>
<dbReference type="Pfam" id="PF08245">
    <property type="entry name" value="Mur_ligase_M"/>
    <property type="match status" value="1"/>
</dbReference>
<feature type="domain" description="Mur ligase N-terminal catalytic" evidence="12">
    <location>
        <begin position="26"/>
        <end position="100"/>
    </location>
</feature>
<keyword evidence="6 10" id="KW-0133">Cell shape</keyword>
<dbReference type="AlphaFoldDB" id="A0A6N6NQB0"/>
<keyword evidence="3 10" id="KW-0132">Cell division</keyword>
<dbReference type="InterPro" id="IPR000713">
    <property type="entry name" value="Mur_ligase_N"/>
</dbReference>
<dbReference type="InterPro" id="IPR035911">
    <property type="entry name" value="MurE/MurF_N"/>
</dbReference>
<evidence type="ECO:0000259" key="13">
    <source>
        <dbReference type="Pfam" id="PF02875"/>
    </source>
</evidence>
<dbReference type="InterPro" id="IPR036615">
    <property type="entry name" value="Mur_ligase_C_dom_sf"/>
</dbReference>
<dbReference type="InterPro" id="IPR013221">
    <property type="entry name" value="Mur_ligase_cen"/>
</dbReference>
<dbReference type="GO" id="GO:0008360">
    <property type="term" value="P:regulation of cell shape"/>
    <property type="evidence" value="ECO:0007669"/>
    <property type="project" value="UniProtKB-KW"/>
</dbReference>
<keyword evidence="16" id="KW-1185">Reference proteome</keyword>
<comment type="subcellular location">
    <subcellularLocation>
        <location evidence="10 11">Cytoplasm</location>
    </subcellularLocation>
</comment>
<evidence type="ECO:0000256" key="11">
    <source>
        <dbReference type="RuleBase" id="RU004136"/>
    </source>
</evidence>
<dbReference type="Proteomes" id="UP000468668">
    <property type="component" value="Unassembled WGS sequence"/>
</dbReference>
<evidence type="ECO:0000313" key="16">
    <source>
        <dbReference type="Proteomes" id="UP000468668"/>
    </source>
</evidence>
<feature type="binding site" evidence="10">
    <location>
        <begin position="118"/>
        <end position="124"/>
    </location>
    <ligand>
        <name>ATP</name>
        <dbReference type="ChEBI" id="CHEBI:30616"/>
    </ligand>
</feature>
<dbReference type="HAMAP" id="MF_02019">
    <property type="entry name" value="MurF"/>
    <property type="match status" value="1"/>
</dbReference>
<dbReference type="Gene3D" id="3.40.1190.10">
    <property type="entry name" value="Mur-like, catalytic domain"/>
    <property type="match status" value="1"/>
</dbReference>
<sequence>MQLSVTEIAEAVSARIVAAPNPDAQIASVTWDSRTASEGSLYVALAGERVDGHDYVLAAVSAGARCVLVTRSLPDEVVARVQELGAAILLVDDAQVAITDLARVWRGRLQGRIVGLTGSNGKTTTKNLVRDVLACAGSVTATRGNQNNELGVPNTLLAADADTLNVVVEMGMRGSGQIDSLCSFVRPDWGIVTQVGESHIELLGSRENIARAKSELIAALPEGGVAFLNGADDMSDFVWECARGAERGVGAVCFDGSGAYREDAARGWRAGRAVWASDISLDDAGRASFTLFARGFSGDAGCESATCSLALSGLHNVHNACAAAAVGLAAGLSLEVIVEALGAAKPESGRQEMLTAREGFTVVNDAYNANPDSMRAALNTFAAMHVTGSRIAVLGDMGELGDFGPAGHREMGALAAALGIDRLVSVGDLGSLIAEAAEEGGMPEDRVFRTADAAGALEVVKGLVGPGDAVLVKASHSVGLERVVEGLVD</sequence>
<dbReference type="UniPathway" id="UPA00219"/>
<name>A0A6N6NQB0_9ACTN</name>
<keyword evidence="1 10" id="KW-0963">Cytoplasm</keyword>
<keyword evidence="9 10" id="KW-0961">Cell wall biogenesis/degradation</keyword>
<comment type="function">
    <text evidence="10 11">Involved in cell wall formation. Catalyzes the final step in the synthesis of UDP-N-acetylmuramoyl-pentapeptide, the precursor of murein.</text>
</comment>
<keyword evidence="5 10" id="KW-0067">ATP-binding</keyword>
<keyword evidence="7 10" id="KW-0573">Peptidoglycan synthesis</keyword>
<feature type="domain" description="Mur ligase C-terminal" evidence="13">
    <location>
        <begin position="349"/>
        <end position="475"/>
    </location>
</feature>
<dbReference type="EMBL" id="WAJR01000028">
    <property type="protein sequence ID" value="KAB1637430.1"/>
    <property type="molecule type" value="Genomic_DNA"/>
</dbReference>
<dbReference type="GO" id="GO:0071555">
    <property type="term" value="P:cell wall organization"/>
    <property type="evidence" value="ECO:0007669"/>
    <property type="project" value="UniProtKB-KW"/>
</dbReference>
<evidence type="ECO:0000256" key="1">
    <source>
        <dbReference type="ARBA" id="ARBA00022490"/>
    </source>
</evidence>
<organism evidence="15 16">
    <name type="scientific">Ellagibacter isourolithinifaciens</name>
    <dbReference type="NCBI Taxonomy" id="2137581"/>
    <lineage>
        <taxon>Bacteria</taxon>
        <taxon>Bacillati</taxon>
        <taxon>Actinomycetota</taxon>
        <taxon>Coriobacteriia</taxon>
        <taxon>Eggerthellales</taxon>
        <taxon>Eggerthellaceae</taxon>
        <taxon>Ellagibacter</taxon>
    </lineage>
</organism>
<dbReference type="InterPro" id="IPR005863">
    <property type="entry name" value="UDP-N-AcMur_synth"/>
</dbReference>
<dbReference type="InterPro" id="IPR004101">
    <property type="entry name" value="Mur_ligase_C"/>
</dbReference>
<comment type="pathway">
    <text evidence="10 11">Cell wall biogenesis; peptidoglycan biosynthesis.</text>
</comment>
<comment type="catalytic activity">
    <reaction evidence="10 11">
        <text>D-alanyl-D-alanine + UDP-N-acetyl-alpha-D-muramoyl-L-alanyl-gamma-D-glutamyl-meso-2,6-diaminopimelate + ATP = UDP-N-acetyl-alpha-D-muramoyl-L-alanyl-gamma-D-glutamyl-meso-2,6-diaminopimeloyl-D-alanyl-D-alanine + ADP + phosphate + H(+)</text>
        <dbReference type="Rhea" id="RHEA:28374"/>
        <dbReference type="ChEBI" id="CHEBI:15378"/>
        <dbReference type="ChEBI" id="CHEBI:30616"/>
        <dbReference type="ChEBI" id="CHEBI:43474"/>
        <dbReference type="ChEBI" id="CHEBI:57822"/>
        <dbReference type="ChEBI" id="CHEBI:61386"/>
        <dbReference type="ChEBI" id="CHEBI:83905"/>
        <dbReference type="ChEBI" id="CHEBI:456216"/>
        <dbReference type="EC" id="6.3.2.10"/>
    </reaction>
</comment>
<dbReference type="GeneID" id="98658567"/>
<dbReference type="InterPro" id="IPR051046">
    <property type="entry name" value="MurCDEF_CellWall_CoF430Synth"/>
</dbReference>
<dbReference type="OrthoDB" id="9800958at2"/>
<accession>A0A6N6NQB0</accession>
<dbReference type="GO" id="GO:0051301">
    <property type="term" value="P:cell division"/>
    <property type="evidence" value="ECO:0007669"/>
    <property type="project" value="UniProtKB-KW"/>
</dbReference>
<protein>
    <recommendedName>
        <fullName evidence="10 11">UDP-N-acetylmuramoyl-tripeptide--D-alanyl-D-alanine ligase</fullName>
        <ecNumber evidence="10 11">6.3.2.10</ecNumber>
    </recommendedName>
    <alternativeName>
        <fullName evidence="10">D-alanyl-D-alanine-adding enzyme</fullName>
    </alternativeName>
</protein>
<dbReference type="PANTHER" id="PTHR43024">
    <property type="entry name" value="UDP-N-ACETYLMURAMOYL-TRIPEPTIDE--D-ALANYL-D-ALANINE LIGASE"/>
    <property type="match status" value="1"/>
</dbReference>
<comment type="similarity">
    <text evidence="10">Belongs to the MurCDEF family. MurF subfamily.</text>
</comment>
<dbReference type="RefSeq" id="WP_158050209.1">
    <property type="nucleotide sequence ID" value="NZ_WAJR01000028.1"/>
</dbReference>
<keyword evidence="4 10" id="KW-0547">Nucleotide-binding</keyword>
<evidence type="ECO:0000256" key="4">
    <source>
        <dbReference type="ARBA" id="ARBA00022741"/>
    </source>
</evidence>
<dbReference type="Pfam" id="PF01225">
    <property type="entry name" value="Mur_ligase"/>
    <property type="match status" value="1"/>
</dbReference>
<evidence type="ECO:0000256" key="5">
    <source>
        <dbReference type="ARBA" id="ARBA00022840"/>
    </source>
</evidence>
<evidence type="ECO:0000313" key="15">
    <source>
        <dbReference type="EMBL" id="KAB1637430.1"/>
    </source>
</evidence>
<dbReference type="Gene3D" id="3.90.190.20">
    <property type="entry name" value="Mur ligase, C-terminal domain"/>
    <property type="match status" value="1"/>
</dbReference>
<dbReference type="GO" id="GO:0005737">
    <property type="term" value="C:cytoplasm"/>
    <property type="evidence" value="ECO:0007669"/>
    <property type="project" value="UniProtKB-SubCell"/>
</dbReference>
<evidence type="ECO:0000256" key="9">
    <source>
        <dbReference type="ARBA" id="ARBA00023316"/>
    </source>
</evidence>
<evidence type="ECO:0000256" key="10">
    <source>
        <dbReference type="HAMAP-Rule" id="MF_02019"/>
    </source>
</evidence>
<dbReference type="Pfam" id="PF02875">
    <property type="entry name" value="Mur_ligase_C"/>
    <property type="match status" value="1"/>
</dbReference>
<evidence type="ECO:0000256" key="6">
    <source>
        <dbReference type="ARBA" id="ARBA00022960"/>
    </source>
</evidence>
<comment type="caution">
    <text evidence="15">The sequence shown here is derived from an EMBL/GenBank/DDBJ whole genome shotgun (WGS) entry which is preliminary data.</text>
</comment>
<evidence type="ECO:0000256" key="7">
    <source>
        <dbReference type="ARBA" id="ARBA00022984"/>
    </source>
</evidence>